<dbReference type="Proteomes" id="UP000199052">
    <property type="component" value="Unassembled WGS sequence"/>
</dbReference>
<dbReference type="PANTHER" id="PTHR43133">
    <property type="entry name" value="RNA POLYMERASE ECF-TYPE SIGMA FACTO"/>
    <property type="match status" value="1"/>
</dbReference>
<dbReference type="STRING" id="504797.SAMN05421678_103245"/>
<keyword evidence="3" id="KW-0731">Sigma factor</keyword>
<reference evidence="9 10" key="1">
    <citation type="submission" date="2016-10" db="EMBL/GenBank/DDBJ databases">
        <authorList>
            <person name="de Groot N.N."/>
        </authorList>
    </citation>
    <scope>NUCLEOTIDE SEQUENCE [LARGE SCALE GENOMIC DNA]</scope>
    <source>
        <strain evidence="9 10">CPCC 202808</strain>
    </source>
</reference>
<feature type="domain" description="RNA polymerase sigma factor 70 region 4 type 2" evidence="7">
    <location>
        <begin position="104"/>
        <end position="156"/>
    </location>
</feature>
<reference evidence="8 11" key="2">
    <citation type="submission" date="2020-07" db="EMBL/GenBank/DDBJ databases">
        <title>Sequencing the genomes of 1000 actinobacteria strains.</title>
        <authorList>
            <person name="Klenk H.-P."/>
        </authorList>
    </citation>
    <scope>NUCLEOTIDE SEQUENCE [LARGE SCALE GENOMIC DNA]</scope>
    <source>
        <strain evidence="8 11">DSM 45117</strain>
    </source>
</reference>
<evidence type="ECO:0000256" key="2">
    <source>
        <dbReference type="ARBA" id="ARBA00023015"/>
    </source>
</evidence>
<dbReference type="InterPro" id="IPR013324">
    <property type="entry name" value="RNA_pol_sigma_r3/r4-like"/>
</dbReference>
<dbReference type="Pfam" id="PF08281">
    <property type="entry name" value="Sigma70_r4_2"/>
    <property type="match status" value="1"/>
</dbReference>
<accession>A0A1I2N876</accession>
<comment type="similarity">
    <text evidence="1">Belongs to the sigma-70 factor family. ECF subfamily.</text>
</comment>
<evidence type="ECO:0000259" key="6">
    <source>
        <dbReference type="Pfam" id="PF04542"/>
    </source>
</evidence>
<dbReference type="GO" id="GO:0006352">
    <property type="term" value="P:DNA-templated transcription initiation"/>
    <property type="evidence" value="ECO:0007669"/>
    <property type="project" value="InterPro"/>
</dbReference>
<dbReference type="SUPFAM" id="SSF88659">
    <property type="entry name" value="Sigma3 and sigma4 domains of RNA polymerase sigma factors"/>
    <property type="match status" value="1"/>
</dbReference>
<keyword evidence="11" id="KW-1185">Reference proteome</keyword>
<dbReference type="InterPro" id="IPR014325">
    <property type="entry name" value="RNA_pol_sigma-E_actinobac"/>
</dbReference>
<dbReference type="InterPro" id="IPR039425">
    <property type="entry name" value="RNA_pol_sigma-70-like"/>
</dbReference>
<dbReference type="EMBL" id="FOOI01000003">
    <property type="protein sequence ID" value="SFF99668.1"/>
    <property type="molecule type" value="Genomic_DNA"/>
</dbReference>
<evidence type="ECO:0000256" key="4">
    <source>
        <dbReference type="ARBA" id="ARBA00023125"/>
    </source>
</evidence>
<dbReference type="InterPro" id="IPR014284">
    <property type="entry name" value="RNA_pol_sigma-70_dom"/>
</dbReference>
<dbReference type="CDD" id="cd06171">
    <property type="entry name" value="Sigma70_r4"/>
    <property type="match status" value="1"/>
</dbReference>
<proteinExistence type="inferred from homology"/>
<sequence length="176" mass="20010">MNAEDEEGFREFVALRWTSLLRTAYLLVGDHGHAEDLVQSALVRTHRRWSGLENRDQPERYVRKVLVNLASSHWRRRLHFRESPVADVPERTVADATAHSDLRDELWQALRSLPPRMRAVLVLRYFEDLSEAEIAAVLGCSTGTVKSQASRGLARLRAGLTDEATYTIRMTRGVSA</sequence>
<dbReference type="InterPro" id="IPR007627">
    <property type="entry name" value="RNA_pol_sigma70_r2"/>
</dbReference>
<dbReference type="InterPro" id="IPR036388">
    <property type="entry name" value="WH-like_DNA-bd_sf"/>
</dbReference>
<protein>
    <submittedName>
        <fullName evidence="8">RNA polymerase sigma-70 factor (Sigma-E family)</fullName>
    </submittedName>
    <submittedName>
        <fullName evidence="9">RNA polymerase sigma-70 factor, sigma-E family</fullName>
    </submittedName>
</protein>
<dbReference type="InterPro" id="IPR013249">
    <property type="entry name" value="RNA_pol_sigma70_r4_t2"/>
</dbReference>
<dbReference type="AlphaFoldDB" id="A0A1I2N876"/>
<evidence type="ECO:0000313" key="9">
    <source>
        <dbReference type="EMBL" id="SFF99668.1"/>
    </source>
</evidence>
<evidence type="ECO:0000256" key="3">
    <source>
        <dbReference type="ARBA" id="ARBA00023082"/>
    </source>
</evidence>
<dbReference type="GO" id="GO:0003677">
    <property type="term" value="F:DNA binding"/>
    <property type="evidence" value="ECO:0007669"/>
    <property type="project" value="UniProtKB-KW"/>
</dbReference>
<evidence type="ECO:0000256" key="1">
    <source>
        <dbReference type="ARBA" id="ARBA00010641"/>
    </source>
</evidence>
<dbReference type="NCBIfam" id="TIGR02937">
    <property type="entry name" value="sigma70-ECF"/>
    <property type="match status" value="1"/>
</dbReference>
<dbReference type="EMBL" id="JACBZA010000001">
    <property type="protein sequence ID" value="NYH85648.1"/>
    <property type="molecule type" value="Genomic_DNA"/>
</dbReference>
<dbReference type="OrthoDB" id="3688906at2"/>
<evidence type="ECO:0000313" key="11">
    <source>
        <dbReference type="Proteomes" id="UP000533017"/>
    </source>
</evidence>
<keyword evidence="5" id="KW-0804">Transcription</keyword>
<dbReference type="NCBIfam" id="TIGR02983">
    <property type="entry name" value="SigE-fam_strep"/>
    <property type="match status" value="1"/>
</dbReference>
<dbReference type="PANTHER" id="PTHR43133:SF50">
    <property type="entry name" value="ECF RNA POLYMERASE SIGMA FACTOR SIGM"/>
    <property type="match status" value="1"/>
</dbReference>
<organism evidence="9 10">
    <name type="scientific">Actinopolymorpha cephalotaxi</name>
    <dbReference type="NCBI Taxonomy" id="504797"/>
    <lineage>
        <taxon>Bacteria</taxon>
        <taxon>Bacillati</taxon>
        <taxon>Actinomycetota</taxon>
        <taxon>Actinomycetes</taxon>
        <taxon>Propionibacteriales</taxon>
        <taxon>Actinopolymorphaceae</taxon>
        <taxon>Actinopolymorpha</taxon>
    </lineage>
</organism>
<dbReference type="Pfam" id="PF04542">
    <property type="entry name" value="Sigma70_r2"/>
    <property type="match status" value="1"/>
</dbReference>
<dbReference type="RefSeq" id="WP_092882468.1">
    <property type="nucleotide sequence ID" value="NZ_FOOI01000003.1"/>
</dbReference>
<evidence type="ECO:0000256" key="5">
    <source>
        <dbReference type="ARBA" id="ARBA00023163"/>
    </source>
</evidence>
<gene>
    <name evidence="8" type="ORF">FHR37_004499</name>
    <name evidence="9" type="ORF">SAMN05421678_103245</name>
</gene>
<feature type="domain" description="RNA polymerase sigma-70 region 2" evidence="6">
    <location>
        <begin position="20"/>
        <end position="77"/>
    </location>
</feature>
<dbReference type="Proteomes" id="UP000533017">
    <property type="component" value="Unassembled WGS sequence"/>
</dbReference>
<keyword evidence="4" id="KW-0238">DNA-binding</keyword>
<dbReference type="SUPFAM" id="SSF88946">
    <property type="entry name" value="Sigma2 domain of RNA polymerase sigma factors"/>
    <property type="match status" value="1"/>
</dbReference>
<keyword evidence="2" id="KW-0805">Transcription regulation</keyword>
<evidence type="ECO:0000313" key="10">
    <source>
        <dbReference type="Proteomes" id="UP000199052"/>
    </source>
</evidence>
<dbReference type="InterPro" id="IPR013325">
    <property type="entry name" value="RNA_pol_sigma_r2"/>
</dbReference>
<dbReference type="Gene3D" id="1.10.1740.10">
    <property type="match status" value="1"/>
</dbReference>
<name>A0A1I2N876_9ACTN</name>
<evidence type="ECO:0000313" key="8">
    <source>
        <dbReference type="EMBL" id="NYH85648.1"/>
    </source>
</evidence>
<evidence type="ECO:0000259" key="7">
    <source>
        <dbReference type="Pfam" id="PF08281"/>
    </source>
</evidence>
<dbReference type="Gene3D" id="1.10.10.10">
    <property type="entry name" value="Winged helix-like DNA-binding domain superfamily/Winged helix DNA-binding domain"/>
    <property type="match status" value="1"/>
</dbReference>
<dbReference type="GO" id="GO:0016987">
    <property type="term" value="F:sigma factor activity"/>
    <property type="evidence" value="ECO:0007669"/>
    <property type="project" value="UniProtKB-KW"/>
</dbReference>